<dbReference type="Proteomes" id="UP000663193">
    <property type="component" value="Chromosome 8"/>
</dbReference>
<dbReference type="PANTHER" id="PTHR38790">
    <property type="entry name" value="2EXR DOMAIN-CONTAINING PROTEIN-RELATED"/>
    <property type="match status" value="1"/>
</dbReference>
<reference evidence="2" key="1">
    <citation type="journal article" date="2021" name="BMC Genomics">
        <title>Chromosome-level genome assembly and manually-curated proteome of model necrotroph Parastagonospora nodorum Sn15 reveals a genome-wide trove of candidate effector homologs, and redundancy of virulence-related functions within an accessory chromosome.</title>
        <authorList>
            <person name="Bertazzoni S."/>
            <person name="Jones D.A.B."/>
            <person name="Phan H.T."/>
            <person name="Tan K.-C."/>
            <person name="Hane J.K."/>
        </authorList>
    </citation>
    <scope>NUCLEOTIDE SEQUENCE [LARGE SCALE GENOMIC DNA]</scope>
    <source>
        <strain evidence="2">SN15 / ATCC MYA-4574 / FGSC 10173)</strain>
    </source>
</reference>
<keyword evidence="2" id="KW-1185">Reference proteome</keyword>
<organism evidence="1 2">
    <name type="scientific">Phaeosphaeria nodorum (strain SN15 / ATCC MYA-4574 / FGSC 10173)</name>
    <name type="common">Glume blotch fungus</name>
    <name type="synonym">Parastagonospora nodorum</name>
    <dbReference type="NCBI Taxonomy" id="321614"/>
    <lineage>
        <taxon>Eukaryota</taxon>
        <taxon>Fungi</taxon>
        <taxon>Dikarya</taxon>
        <taxon>Ascomycota</taxon>
        <taxon>Pezizomycotina</taxon>
        <taxon>Dothideomycetes</taxon>
        <taxon>Pleosporomycetidae</taxon>
        <taxon>Pleosporales</taxon>
        <taxon>Pleosporineae</taxon>
        <taxon>Phaeosphaeriaceae</taxon>
        <taxon>Parastagonospora</taxon>
    </lineage>
</organism>
<gene>
    <name evidence="1" type="ORF">JI435_045560</name>
</gene>
<evidence type="ECO:0000313" key="1">
    <source>
        <dbReference type="EMBL" id="QRC98503.1"/>
    </source>
</evidence>
<dbReference type="EMBL" id="CP069030">
    <property type="protein sequence ID" value="QRC98503.1"/>
    <property type="molecule type" value="Genomic_DNA"/>
</dbReference>
<dbReference type="KEGG" id="pno:SNOG_04556"/>
<dbReference type="AlphaFoldDB" id="A0A7U2I1K9"/>
<sequence length="237" mass="27397">MTERQSTTTTAASEDIDRDVISQRHQCDSSLLHLPAELRNHIWDCIFSGITFHVSDPDQRIYDPIKLFYVERYIGTLTPGLVYVCRQIYGETSFHLLRHSTFRMMSVCAFMKFLGLLSNQQRNAIEVINTHTGALQGLFGNGPPREIYNNLPDFWTWVTDGAWSVDMSLLKFALFEKLGGLRRLELQIWGCTDLKPIRVARRIVRMALKQLGAPDGIRLRLQVERLNWQSPNRRSRS</sequence>
<dbReference type="VEuPathDB" id="FungiDB:JI435_045560"/>
<name>A0A7U2I1K9_PHANO</name>
<dbReference type="RefSeq" id="XP_001794970.1">
    <property type="nucleotide sequence ID" value="XM_001794918.1"/>
</dbReference>
<protein>
    <submittedName>
        <fullName evidence="1">Uncharacterized protein</fullName>
    </submittedName>
</protein>
<accession>A0A7U2I1K9</accession>
<proteinExistence type="predicted"/>
<dbReference type="OrthoDB" id="5413827at2759"/>
<evidence type="ECO:0000313" key="2">
    <source>
        <dbReference type="Proteomes" id="UP000663193"/>
    </source>
</evidence>
<dbReference type="PANTHER" id="PTHR38790:SF4">
    <property type="entry name" value="2EXR DOMAIN-CONTAINING PROTEIN"/>
    <property type="match status" value="1"/>
</dbReference>